<proteinExistence type="predicted"/>
<dbReference type="InterPro" id="IPR011989">
    <property type="entry name" value="ARM-like"/>
</dbReference>
<evidence type="ECO:0000256" key="6">
    <source>
        <dbReference type="ARBA" id="ARBA00022927"/>
    </source>
</evidence>
<keyword evidence="4" id="KW-0963">Cytoplasm</keyword>
<dbReference type="AlphaFoldDB" id="A0A0K2VEK9"/>
<dbReference type="PANTHER" id="PTHR10527">
    <property type="entry name" value="IMPORTIN BETA"/>
    <property type="match status" value="1"/>
</dbReference>
<name>A0A0K2VEK9_LEPSM</name>
<keyword evidence="6" id="KW-0653">Protein transport</keyword>
<evidence type="ECO:0000259" key="9">
    <source>
        <dbReference type="Pfam" id="PF25780"/>
    </source>
</evidence>
<evidence type="ECO:0000256" key="5">
    <source>
        <dbReference type="ARBA" id="ARBA00022737"/>
    </source>
</evidence>
<dbReference type="GO" id="GO:0005634">
    <property type="term" value="C:nucleus"/>
    <property type="evidence" value="ECO:0007669"/>
    <property type="project" value="UniProtKB-SubCell"/>
</dbReference>
<evidence type="ECO:0000256" key="2">
    <source>
        <dbReference type="ARBA" id="ARBA00004496"/>
    </source>
</evidence>
<protein>
    <submittedName>
        <fullName evidence="10">Importin 5 [Apis florea]</fullName>
    </submittedName>
</protein>
<dbReference type="InterPro" id="IPR041653">
    <property type="entry name" value="Importin_rep_4"/>
</dbReference>
<dbReference type="SUPFAM" id="SSF48371">
    <property type="entry name" value="ARM repeat"/>
    <property type="match status" value="1"/>
</dbReference>
<evidence type="ECO:0000256" key="1">
    <source>
        <dbReference type="ARBA" id="ARBA00004123"/>
    </source>
</evidence>
<dbReference type="InterPro" id="IPR041389">
    <property type="entry name" value="Importin_rep_6"/>
</dbReference>
<organism evidence="10">
    <name type="scientific">Lepeophtheirus salmonis</name>
    <name type="common">Salmon louse</name>
    <name type="synonym">Caligus salmonis</name>
    <dbReference type="NCBI Taxonomy" id="72036"/>
    <lineage>
        <taxon>Eukaryota</taxon>
        <taxon>Metazoa</taxon>
        <taxon>Ecdysozoa</taxon>
        <taxon>Arthropoda</taxon>
        <taxon>Crustacea</taxon>
        <taxon>Multicrustacea</taxon>
        <taxon>Hexanauplia</taxon>
        <taxon>Copepoda</taxon>
        <taxon>Siphonostomatoida</taxon>
        <taxon>Caligidae</taxon>
        <taxon>Lepeophtheirus</taxon>
    </lineage>
</organism>
<evidence type="ECO:0000256" key="4">
    <source>
        <dbReference type="ARBA" id="ARBA00022490"/>
    </source>
</evidence>
<feature type="domain" description="Importin subunit beta-1/Transportin-1-like TPR repeats" evidence="8">
    <location>
        <begin position="501"/>
        <end position="638"/>
    </location>
</feature>
<dbReference type="InterPro" id="IPR057672">
    <property type="entry name" value="TPR_IPO4/5"/>
</dbReference>
<gene>
    <name evidence="10" type="primary">Ipo5</name>
</gene>
<keyword evidence="3" id="KW-0813">Transport</keyword>
<dbReference type="InterPro" id="IPR040122">
    <property type="entry name" value="Importin_beta"/>
</dbReference>
<evidence type="ECO:0000313" key="10">
    <source>
        <dbReference type="EMBL" id="CDW48894.1"/>
    </source>
</evidence>
<evidence type="ECO:0000259" key="8">
    <source>
        <dbReference type="Pfam" id="PF25574"/>
    </source>
</evidence>
<dbReference type="Pfam" id="PF13513">
    <property type="entry name" value="HEAT_EZ"/>
    <property type="match status" value="1"/>
</dbReference>
<evidence type="ECO:0000256" key="7">
    <source>
        <dbReference type="ARBA" id="ARBA00023242"/>
    </source>
</evidence>
<dbReference type="Pfam" id="PF18808">
    <property type="entry name" value="Importin_rep_4"/>
    <property type="match status" value="1"/>
</dbReference>
<keyword evidence="7" id="KW-0539">Nucleus</keyword>
<dbReference type="GO" id="GO:0005737">
    <property type="term" value="C:cytoplasm"/>
    <property type="evidence" value="ECO:0007669"/>
    <property type="project" value="UniProtKB-SubCell"/>
</dbReference>
<dbReference type="GO" id="GO:0006606">
    <property type="term" value="P:protein import into nucleus"/>
    <property type="evidence" value="ECO:0007669"/>
    <property type="project" value="InterPro"/>
</dbReference>
<dbReference type="Pfam" id="PF25780">
    <property type="entry name" value="TPR_IPO5"/>
    <property type="match status" value="1"/>
</dbReference>
<keyword evidence="5" id="KW-0677">Repeat</keyword>
<dbReference type="EMBL" id="HACA01031533">
    <property type="protein sequence ID" value="CDW48894.1"/>
    <property type="molecule type" value="Transcribed_RNA"/>
</dbReference>
<dbReference type="Gene3D" id="1.25.10.10">
    <property type="entry name" value="Leucine-rich Repeat Variant"/>
    <property type="match status" value="1"/>
</dbReference>
<comment type="subcellular location">
    <subcellularLocation>
        <location evidence="2">Cytoplasm</location>
    </subcellularLocation>
    <subcellularLocation>
        <location evidence="1">Nucleus</location>
    </subcellularLocation>
</comment>
<dbReference type="Pfam" id="PF25574">
    <property type="entry name" value="TPR_IMB1"/>
    <property type="match status" value="1"/>
</dbReference>
<dbReference type="InterPro" id="IPR058584">
    <property type="entry name" value="IMB1_TNPO1-like_TPR"/>
</dbReference>
<dbReference type="Pfam" id="PF18829">
    <property type="entry name" value="Importin_rep_6"/>
    <property type="match status" value="1"/>
</dbReference>
<dbReference type="OrthoDB" id="543373at2759"/>
<sequence length="1103" mass="123881">MSGPSDTDLILALLSTDNDIRSAAEKKYEELESKTKFLMLFERLSNKQNLIAVEGRQLCAVLLRQLFSADFEKLFTALGADQEHFKNECLEALHREPDKTVRKKMGDMVAEVAINLIDVDGNNRWPQFLKFLFDSTNSPNAEIKEIAFHLFSSVPSVFGNQEAEHFDTIKQMLMSGLMDPNHIEVRTSAARASIKFLLTKIEDPPAQKRCQDMLTPILTVTMETITKGVDDTVFKALVELAEGIPKYLRAQLDQLYGEMIKLFSNVELCSNWRYLALEVVVTLSETAPSMVRNVAGNHIGTVVQNILKMMMEIEDEDDWATSDELANEDSDSHSIVAESALDRLACALGGKTIFPHILSCTPTILQQPDWKCRHAALMAISASGEGCHKQMEEYLPQIMEGVMNFVNDPHPRVRYACCQAIGQMSTDFAPCFEKKFHDKVIPGLLHLMDDSANPRVQAHAGAALVNFSEDCPKNILTPYLDPIIQKLEEILSSKFRELVEKGNKMVLEQIVTTIASVADTAEEKFVNYYDRFFPCLKYIIQNANTPELRLLRGKTIECISLIGLAIGGEKFVADAGDIMDLLLKTQTEEPNKDIPDDDPQMSYILAAWARICKILGSGFAPYLPLVMGPIMKAVSSRTEVVFLKNDELENEDDMDDWTFVSLGNDENFGIRTTGLEEKAAACQMLVCYARELKEHFVDYVEDTVKLMVPMLKFLLHDKVRSTAADSFPCLLECARIRGPEYLQSTWEYICPNLLTAIAIEVDVDVKIDFLRSLARCIELLGMGCLNNEQMQELLGTMIKSFTGHFERQEERLAKRKEEDYDEGVEEKLEDQNDDDVYILERLGDIIHVLFATHKDGFLPVFNQILPFAVKLLGQDHPWTDQQWGLCIFDDLIEYTGPASLNYQEHFLNPMLHYVNSPVAEVRQAAAYGCGVMGQFGGPSYAQIVSQAIPLLVKAIQEKRADTDFNNPTENAISAVTKILKWNATAVNVDEILLHWISWLPVYEDLEESPYIYAYLADLVESNDPRILGANNDNLPKIIALIAESFCLCALPTDCEAYIRLVNLVKHVQFSSAQLFEVCLTSLSEPQKRALSEALAAVPVAAAP</sequence>
<dbReference type="InterPro" id="IPR016024">
    <property type="entry name" value="ARM-type_fold"/>
</dbReference>
<evidence type="ECO:0000256" key="3">
    <source>
        <dbReference type="ARBA" id="ARBA00022448"/>
    </source>
</evidence>
<reference evidence="10" key="1">
    <citation type="submission" date="2014-05" db="EMBL/GenBank/DDBJ databases">
        <authorList>
            <person name="Chronopoulou M."/>
        </authorList>
    </citation>
    <scope>NUCLEOTIDE SEQUENCE</scope>
    <source>
        <tissue evidence="10">Whole organism</tissue>
    </source>
</reference>
<accession>A0A0K2VEK9</accession>
<feature type="domain" description="IPO4/5-like TPR repeats" evidence="9">
    <location>
        <begin position="98"/>
        <end position="255"/>
    </location>
</feature>